<feature type="compositionally biased region" description="Basic and acidic residues" evidence="1">
    <location>
        <begin position="34"/>
        <end position="47"/>
    </location>
</feature>
<accession>A0A1H4IIA9</accession>
<evidence type="ECO:0000313" key="3">
    <source>
        <dbReference type="Proteomes" id="UP000183561"/>
    </source>
</evidence>
<dbReference type="Proteomes" id="UP000183561">
    <property type="component" value="Unassembled WGS sequence"/>
</dbReference>
<dbReference type="EMBL" id="FNSV01000004">
    <property type="protein sequence ID" value="SEB32982.1"/>
    <property type="molecule type" value="Genomic_DNA"/>
</dbReference>
<reference evidence="3" key="1">
    <citation type="submission" date="2016-10" db="EMBL/GenBank/DDBJ databases">
        <authorList>
            <person name="Varghese N."/>
            <person name="Submissions S."/>
        </authorList>
    </citation>
    <scope>NUCLEOTIDE SEQUENCE [LARGE SCALE GENOMIC DNA]</scope>
    <source>
        <strain evidence="3">DSM 44498</strain>
    </source>
</reference>
<proteinExistence type="predicted"/>
<gene>
    <name evidence="2" type="ORF">SAMN04490239_0614</name>
</gene>
<name>A0A1H4IIA9_9NOCA</name>
<feature type="compositionally biased region" description="Polar residues" evidence="1">
    <location>
        <begin position="1"/>
        <end position="23"/>
    </location>
</feature>
<evidence type="ECO:0000256" key="1">
    <source>
        <dbReference type="SAM" id="MobiDB-lite"/>
    </source>
</evidence>
<sequence>MLPQTKGTTHRGASSRTKFTPWSASPHRPPIPRRSGERLVRTRDRARPPTAAGLRSDPWPTPIRIENPRVRTRSETNGRSSCCAAWTSPPRTLPSRSGTARRCCAIRRMQNSPASSVFRSQTRPRTPTRRHRCAPRWPAIRIRRVPSRTMKAPDADPSAARGVIRCDAHGRSALRPGDNPRMVVETADRDRLPGFVAASQINIVSTAL</sequence>
<organism evidence="2 3">
    <name type="scientific">Rhodococcus koreensis</name>
    <dbReference type="NCBI Taxonomy" id="99653"/>
    <lineage>
        <taxon>Bacteria</taxon>
        <taxon>Bacillati</taxon>
        <taxon>Actinomycetota</taxon>
        <taxon>Actinomycetes</taxon>
        <taxon>Mycobacteriales</taxon>
        <taxon>Nocardiaceae</taxon>
        <taxon>Rhodococcus</taxon>
    </lineage>
</organism>
<feature type="compositionally biased region" description="Basic and acidic residues" evidence="1">
    <location>
        <begin position="66"/>
        <end position="76"/>
    </location>
</feature>
<keyword evidence="3" id="KW-1185">Reference proteome</keyword>
<evidence type="ECO:0000313" key="2">
    <source>
        <dbReference type="EMBL" id="SEB32982.1"/>
    </source>
</evidence>
<feature type="region of interest" description="Disordered" evidence="1">
    <location>
        <begin position="1"/>
        <end position="83"/>
    </location>
</feature>
<dbReference type="AlphaFoldDB" id="A0A1H4IIA9"/>
<protein>
    <submittedName>
        <fullName evidence="2">Uncharacterized protein</fullName>
    </submittedName>
</protein>